<feature type="binding site" evidence="2">
    <location>
        <position position="136"/>
    </location>
    <ligand>
        <name>Mn(2+)</name>
        <dbReference type="ChEBI" id="CHEBI:29035"/>
        <label>2</label>
    </ligand>
</feature>
<dbReference type="GO" id="GO:0050118">
    <property type="term" value="F:N-acetyldiaminopimelate deacetylase activity"/>
    <property type="evidence" value="ECO:0007669"/>
    <property type="project" value="UniProtKB-ARBA"/>
</dbReference>
<protein>
    <submittedName>
        <fullName evidence="4">Amidohydrolase</fullName>
    </submittedName>
</protein>
<dbReference type="InterPro" id="IPR017439">
    <property type="entry name" value="Amidohydrolase"/>
</dbReference>
<keyword evidence="2" id="KW-0464">Manganese</keyword>
<organism evidence="4 5">
    <name type="scientific">Paenibacillus sabuli</name>
    <dbReference type="NCBI Taxonomy" id="2772509"/>
    <lineage>
        <taxon>Bacteria</taxon>
        <taxon>Bacillati</taxon>
        <taxon>Bacillota</taxon>
        <taxon>Bacilli</taxon>
        <taxon>Bacillales</taxon>
        <taxon>Paenibacillaceae</taxon>
        <taxon>Paenibacillus</taxon>
    </lineage>
</organism>
<accession>A0A927GQG6</accession>
<feature type="binding site" evidence="2">
    <location>
        <position position="352"/>
    </location>
    <ligand>
        <name>Mn(2+)</name>
        <dbReference type="ChEBI" id="CHEBI:29035"/>
        <label>2</label>
    </ligand>
</feature>
<feature type="binding site" evidence="2">
    <location>
        <position position="100"/>
    </location>
    <ligand>
        <name>Mn(2+)</name>
        <dbReference type="ChEBI" id="CHEBI:29035"/>
        <label>2</label>
    </ligand>
</feature>
<dbReference type="EMBL" id="JACXIZ010000010">
    <property type="protein sequence ID" value="MBD2844261.1"/>
    <property type="molecule type" value="Genomic_DNA"/>
</dbReference>
<feature type="domain" description="Peptidase M20 dimerisation" evidence="3">
    <location>
        <begin position="183"/>
        <end position="276"/>
    </location>
</feature>
<dbReference type="PIRSF" id="PIRSF005962">
    <property type="entry name" value="Pept_M20D_amidohydro"/>
    <property type="match status" value="1"/>
</dbReference>
<dbReference type="FunFam" id="3.30.70.360:FF:000001">
    <property type="entry name" value="N-acetyldiaminopimelate deacetylase"/>
    <property type="match status" value="1"/>
</dbReference>
<dbReference type="Pfam" id="PF01546">
    <property type="entry name" value="Peptidase_M20"/>
    <property type="match status" value="1"/>
</dbReference>
<dbReference type="GO" id="GO:0019877">
    <property type="term" value="P:diaminopimelate biosynthetic process"/>
    <property type="evidence" value="ECO:0007669"/>
    <property type="project" value="UniProtKB-ARBA"/>
</dbReference>
<dbReference type="GO" id="GO:0046872">
    <property type="term" value="F:metal ion binding"/>
    <property type="evidence" value="ECO:0007669"/>
    <property type="project" value="UniProtKB-KW"/>
</dbReference>
<dbReference type="InterPro" id="IPR002933">
    <property type="entry name" value="Peptidase_M20"/>
</dbReference>
<dbReference type="Pfam" id="PF07687">
    <property type="entry name" value="M20_dimer"/>
    <property type="match status" value="1"/>
</dbReference>
<keyword evidence="5" id="KW-1185">Reference proteome</keyword>
<evidence type="ECO:0000259" key="3">
    <source>
        <dbReference type="Pfam" id="PF07687"/>
    </source>
</evidence>
<dbReference type="NCBIfam" id="TIGR01891">
    <property type="entry name" value="amidohydrolases"/>
    <property type="match status" value="1"/>
</dbReference>
<feature type="binding site" evidence="2">
    <location>
        <position position="160"/>
    </location>
    <ligand>
        <name>Mn(2+)</name>
        <dbReference type="ChEBI" id="CHEBI:29035"/>
        <label>2</label>
    </ligand>
</feature>
<dbReference type="AlphaFoldDB" id="A0A927GQG6"/>
<keyword evidence="2" id="KW-0479">Metal-binding</keyword>
<evidence type="ECO:0000256" key="1">
    <source>
        <dbReference type="ARBA" id="ARBA00022801"/>
    </source>
</evidence>
<comment type="caution">
    <text evidence="4">The sequence shown here is derived from an EMBL/GenBank/DDBJ whole genome shotgun (WGS) entry which is preliminary data.</text>
</comment>
<dbReference type="PANTHER" id="PTHR11014">
    <property type="entry name" value="PEPTIDASE M20 FAMILY MEMBER"/>
    <property type="match status" value="1"/>
</dbReference>
<dbReference type="PANTHER" id="PTHR11014:SF63">
    <property type="entry name" value="METALLOPEPTIDASE, PUTATIVE (AFU_ORTHOLOGUE AFUA_6G09600)-RELATED"/>
    <property type="match status" value="1"/>
</dbReference>
<evidence type="ECO:0000313" key="5">
    <source>
        <dbReference type="Proteomes" id="UP000621560"/>
    </source>
</evidence>
<comment type="cofactor">
    <cofactor evidence="2">
        <name>Mn(2+)</name>
        <dbReference type="ChEBI" id="CHEBI:29035"/>
    </cofactor>
    <text evidence="2">The Mn(2+) ion enhances activity.</text>
</comment>
<reference evidence="4" key="1">
    <citation type="submission" date="2020-09" db="EMBL/GenBank/DDBJ databases">
        <title>A novel bacterium of genus Paenibacillus, isolated from South China Sea.</title>
        <authorList>
            <person name="Huang H."/>
            <person name="Mo K."/>
            <person name="Hu Y."/>
        </authorList>
    </citation>
    <scope>NUCLEOTIDE SEQUENCE</scope>
    <source>
        <strain evidence="4">IB182496</strain>
    </source>
</reference>
<evidence type="ECO:0000313" key="4">
    <source>
        <dbReference type="EMBL" id="MBD2844261.1"/>
    </source>
</evidence>
<evidence type="ECO:0000256" key="2">
    <source>
        <dbReference type="PIRSR" id="PIRSR005962-1"/>
    </source>
</evidence>
<dbReference type="Proteomes" id="UP000621560">
    <property type="component" value="Unassembled WGS sequence"/>
</dbReference>
<dbReference type="SUPFAM" id="SSF55031">
    <property type="entry name" value="Bacterial exopeptidase dimerisation domain"/>
    <property type="match status" value="1"/>
</dbReference>
<dbReference type="SUPFAM" id="SSF53187">
    <property type="entry name" value="Zn-dependent exopeptidases"/>
    <property type="match status" value="1"/>
</dbReference>
<keyword evidence="1" id="KW-0378">Hydrolase</keyword>
<dbReference type="Gene3D" id="3.30.70.360">
    <property type="match status" value="1"/>
</dbReference>
<dbReference type="InterPro" id="IPR011650">
    <property type="entry name" value="Peptidase_M20_dimer"/>
</dbReference>
<gene>
    <name evidence="4" type="ORF">IDH44_03590</name>
</gene>
<sequence>MTKDFPAAWTERLIAVRRHLHAHPELSNEEHETTAYLREQLAEAGIRELDLGLSTGLVAEIGSAVDGPIVAVRADIDALPVQEETGLDYASRVPGRMHACGHDFHAAALLGAALRLKAREADLPGRVRLLFQPAEEKAKGAVQLIRSGALEGVQAIFGLHNKPDLRVGAIGVKSGPLMAAADGFAVDVRGRGSHAAVPEVAVDPIVVAAHIVTALQSIVSRNVGPLDSAVVSVTRLNAGTSWNVIPEHAVFDGTLRTFDPVIREHVRKRFAALVSGIAASFESEASIRWIDGPPAVVNDEAWTRHAAATAERIGLQTVVPRPSPAGEDFAFYLQQIPGAFVFVGTSGEYEWHHPKFDLDEKALPQTAEYLAALAGGALERLQAARGLARHGVESGVHQKGGELA</sequence>
<name>A0A927GQG6_9BACL</name>
<proteinExistence type="predicted"/>
<dbReference type="Gene3D" id="3.40.630.10">
    <property type="entry name" value="Zn peptidases"/>
    <property type="match status" value="1"/>
</dbReference>
<dbReference type="InterPro" id="IPR036264">
    <property type="entry name" value="Bact_exopeptidase_dim_dom"/>
</dbReference>
<feature type="binding site" evidence="2">
    <location>
        <position position="102"/>
    </location>
    <ligand>
        <name>Mn(2+)</name>
        <dbReference type="ChEBI" id="CHEBI:29035"/>
        <label>2</label>
    </ligand>
</feature>